<dbReference type="Proteomes" id="UP000030960">
    <property type="component" value="Unassembled WGS sequence"/>
</dbReference>
<keyword evidence="2" id="KW-1185">Reference proteome</keyword>
<evidence type="ECO:0000313" key="2">
    <source>
        <dbReference type="Proteomes" id="UP000030960"/>
    </source>
</evidence>
<evidence type="ECO:0000313" key="1">
    <source>
        <dbReference type="EMBL" id="KHQ53847.1"/>
    </source>
</evidence>
<dbReference type="RefSeq" id="WP_190285413.1">
    <property type="nucleotide sequence ID" value="NZ_JSUQ01000006.1"/>
</dbReference>
<reference evidence="1 2" key="1">
    <citation type="submission" date="2014-10" db="EMBL/GenBank/DDBJ databases">
        <title>Genome sequence of Ponticoccus sp. strain UMTAT08 isolated from clonal culture of toxic dinoflagellate Alexandrium tamiyavanichii.</title>
        <authorList>
            <person name="Gan H.Y."/>
            <person name="Muhd D.-D."/>
            <person name="Mohd Noor M.E."/>
            <person name="Yeong Y.S."/>
            <person name="Usup G."/>
        </authorList>
    </citation>
    <scope>NUCLEOTIDE SEQUENCE [LARGE SCALE GENOMIC DNA]</scope>
    <source>
        <strain evidence="1 2">UMTAT08</strain>
    </source>
</reference>
<dbReference type="NCBIfam" id="NF033625">
    <property type="entry name" value="HpxZ"/>
    <property type="match status" value="1"/>
</dbReference>
<accession>A0A0B3S0J1</accession>
<dbReference type="SUPFAM" id="SSF54427">
    <property type="entry name" value="NTF2-like"/>
    <property type="match status" value="1"/>
</dbReference>
<dbReference type="EMBL" id="JSUQ01000006">
    <property type="protein sequence ID" value="KHQ53847.1"/>
    <property type="molecule type" value="Genomic_DNA"/>
</dbReference>
<name>A0A0B3S0J1_9RHOB</name>
<dbReference type="InterPro" id="IPR032710">
    <property type="entry name" value="NTF2-like_dom_sf"/>
</dbReference>
<dbReference type="PATRIC" id="fig|1515334.3.peg.1847"/>
<comment type="caution">
    <text evidence="1">The sequence shown here is derived from an EMBL/GenBank/DDBJ whole genome shotgun (WGS) entry which is preliminary data.</text>
</comment>
<protein>
    <recommendedName>
        <fullName evidence="3">DUF4440 domain-containing protein</fullName>
    </recommendedName>
</protein>
<evidence type="ECO:0008006" key="3">
    <source>
        <dbReference type="Google" id="ProtNLM"/>
    </source>
</evidence>
<proteinExistence type="predicted"/>
<dbReference type="Gene3D" id="3.10.450.50">
    <property type="match status" value="1"/>
</dbReference>
<dbReference type="STRING" id="561184.SAMN05216376_10118"/>
<dbReference type="InterPro" id="IPR024507">
    <property type="entry name" value="AtzH-like"/>
</dbReference>
<organism evidence="1 2">
    <name type="scientific">Mameliella alba</name>
    <dbReference type="NCBI Taxonomy" id="561184"/>
    <lineage>
        <taxon>Bacteria</taxon>
        <taxon>Pseudomonadati</taxon>
        <taxon>Pseudomonadota</taxon>
        <taxon>Alphaproteobacteria</taxon>
        <taxon>Rhodobacterales</taxon>
        <taxon>Roseobacteraceae</taxon>
        <taxon>Mameliella</taxon>
    </lineage>
</organism>
<dbReference type="Pfam" id="PF11533">
    <property type="entry name" value="AtzH-like"/>
    <property type="match status" value="1"/>
</dbReference>
<gene>
    <name evidence="1" type="ORF">OA50_01836</name>
</gene>
<sequence length="129" mass="14425">MTVTLNQPEALAELTAACDLYEKALMDNDLEVLDGLFWDNPNTLRYGVGENLYGIEEIRAFRKGRTGGSPQREVIRREIATLGPDVGICNLQFQRVGSTRIGRQSQTWVRTEDGWRVVAAHVSLMQDGS</sequence>
<dbReference type="AlphaFoldDB" id="A0A0B3S0J1"/>